<comment type="similarity">
    <text evidence="1">Belongs to the TCP11 family.</text>
</comment>
<keyword evidence="4" id="KW-1185">Reference proteome</keyword>
<dbReference type="HOGENOM" id="CLU_368485_0_0_1"/>
<dbReference type="InterPro" id="IPR008862">
    <property type="entry name" value="Tcp11"/>
</dbReference>
<dbReference type="Pfam" id="PF05794">
    <property type="entry name" value="Tcp11"/>
    <property type="match status" value="1"/>
</dbReference>
<dbReference type="EMBL" id="HE612863">
    <property type="protein sequence ID" value="CCE64276.1"/>
    <property type="molecule type" value="Genomic_DNA"/>
</dbReference>
<reference evidence="3 4" key="1">
    <citation type="journal article" date="2011" name="Proc. Natl. Acad. Sci. U.S.A.">
        <title>Evolutionary erosion of yeast sex chromosomes by mating-type switching accidents.</title>
        <authorList>
            <person name="Gordon J.L."/>
            <person name="Armisen D."/>
            <person name="Proux-Wera E."/>
            <person name="Oheigeartaigh S.S."/>
            <person name="Byrne K.P."/>
            <person name="Wolfe K.H."/>
        </authorList>
    </citation>
    <scope>NUCLEOTIDE SEQUENCE [LARGE SCALE GENOMIC DNA]</scope>
    <source>
        <strain evidence="4">ATCC 24235 / CBS 4417 / NBRC 1672 / NRRL Y-8282 / UCD 70-5</strain>
    </source>
</reference>
<proteinExistence type="inferred from homology"/>
<dbReference type="GeneID" id="11534057"/>
<dbReference type="Proteomes" id="UP000005666">
    <property type="component" value="Chromosome 8"/>
</dbReference>
<evidence type="ECO:0000256" key="1">
    <source>
        <dbReference type="ARBA" id="ARBA00010954"/>
    </source>
</evidence>
<dbReference type="PANTHER" id="PTHR12832">
    <property type="entry name" value="TESTIS-SPECIFIC PROTEIN PBS13 T-COMPLEX 11"/>
    <property type="match status" value="1"/>
</dbReference>
<dbReference type="AlphaFoldDB" id="G8BWX2"/>
<feature type="compositionally biased region" description="Low complexity" evidence="2">
    <location>
        <begin position="151"/>
        <end position="164"/>
    </location>
</feature>
<feature type="compositionally biased region" description="Basic and acidic residues" evidence="2">
    <location>
        <begin position="166"/>
        <end position="177"/>
    </location>
</feature>
<name>G8BWX2_TETPH</name>
<feature type="region of interest" description="Disordered" evidence="2">
    <location>
        <begin position="1"/>
        <end position="34"/>
    </location>
</feature>
<organism evidence="3 4">
    <name type="scientific">Tetrapisispora phaffii (strain ATCC 24235 / CBS 4417 / NBRC 1672 / NRRL Y-8282 / UCD 70-5)</name>
    <name type="common">Yeast</name>
    <name type="synonym">Fabospora phaffii</name>
    <dbReference type="NCBI Taxonomy" id="1071381"/>
    <lineage>
        <taxon>Eukaryota</taxon>
        <taxon>Fungi</taxon>
        <taxon>Dikarya</taxon>
        <taxon>Ascomycota</taxon>
        <taxon>Saccharomycotina</taxon>
        <taxon>Saccharomycetes</taxon>
        <taxon>Saccharomycetales</taxon>
        <taxon>Saccharomycetaceae</taxon>
        <taxon>Tetrapisispora</taxon>
    </lineage>
</organism>
<dbReference type="PANTHER" id="PTHR12832:SF11">
    <property type="entry name" value="LD23868P"/>
    <property type="match status" value="1"/>
</dbReference>
<evidence type="ECO:0000313" key="3">
    <source>
        <dbReference type="EMBL" id="CCE64276.1"/>
    </source>
</evidence>
<evidence type="ECO:0000256" key="2">
    <source>
        <dbReference type="SAM" id="MobiDB-lite"/>
    </source>
</evidence>
<evidence type="ECO:0000313" key="4">
    <source>
        <dbReference type="Proteomes" id="UP000005666"/>
    </source>
</evidence>
<dbReference type="eggNOG" id="KOG1981">
    <property type="taxonomic scope" value="Eukaryota"/>
</dbReference>
<dbReference type="KEGG" id="tpf:TPHA_0H00660"/>
<protein>
    <submittedName>
        <fullName evidence="3">Uncharacterized protein</fullName>
    </submittedName>
</protein>
<dbReference type="OrthoDB" id="276323at2759"/>
<feature type="compositionally biased region" description="Polar residues" evidence="2">
    <location>
        <begin position="19"/>
        <end position="30"/>
    </location>
</feature>
<feature type="compositionally biased region" description="Basic and acidic residues" evidence="2">
    <location>
        <begin position="1"/>
        <end position="12"/>
    </location>
</feature>
<gene>
    <name evidence="3" type="primary">TPHA0H00660</name>
    <name evidence="3" type="ordered locus">TPHA_0H00660</name>
</gene>
<accession>G8BWX2</accession>
<feature type="region of interest" description="Disordered" evidence="2">
    <location>
        <begin position="151"/>
        <end position="179"/>
    </location>
</feature>
<dbReference type="GO" id="GO:0010737">
    <property type="term" value="P:protein kinase A signaling"/>
    <property type="evidence" value="ECO:0007669"/>
    <property type="project" value="TreeGrafter"/>
</dbReference>
<dbReference type="OMA" id="NIYRHLY"/>
<sequence length="756" mass="87046">MVNNEDSKKDTGVPHSNIAGDNQSNSMNNEKLSRRTHRIIFKPLSVDDNMITNNNVQCLNIPDGNKIKKVYIPTNLKDPHEIARIFNAAVSVNKSGTGKTTMTTTTRTIANQQESAPITSTTIVELDQRNNEAVAEVKIDGINIVEEGLENAQQQQQTGATGLNKNKQEPVEKHKVEPTVSKKKLLDSRVLNSTKPPNKPFCTMTMEERVERLNSTVGEDQIPLPAINIFHLKELEVNEIIKNAQLRHDIVFDPNLQFRPNLDGNIGVKKRELSQLYWNDLENEIIIYRNDISLFNLKKSRLYPLFDNIRKIMMTIVTPNDYQMVKDVLNPEMNVQNLIRDTLDVNNLSSWIYDILKKYCAPMRDSLVEKLNTAFEKAIELKSLHEFIGCIALFLEIMELMRLDMANHQIRLIRPALISNSIEFERQYNQTILSKPNNIYVSSFHWFKKTYDEEVSNGNLIVGQTLPRQIYRLVIKDILNLTSCSNMVDEFPIILSTDKALLLSLRSKIRQIVCLMICKLLFDQLVMHHEAVRIDNKLKTFIKSSYSNEEMIADIIAIIKDESGNFKWTRNTSAVSLHLYYKIQQLINRYNIEQNEPGENRQESKTSTPAFVNLAEENIAFAKQWLAKQIQSNTPVYQLLEKRVYKIIENVIYNISDCTLGGEINQSYMKVFNKNEKKIDLKTLISLSKSSHYNNNANNEDENNNTLFLLSDEQKFLPISLKHFENEILLATTLINFHWSVVGYHYVQFLGNNISK</sequence>
<dbReference type="RefSeq" id="XP_003686710.1">
    <property type="nucleotide sequence ID" value="XM_003686662.1"/>
</dbReference>